<dbReference type="GO" id="GO:0017148">
    <property type="term" value="P:negative regulation of translation"/>
    <property type="evidence" value="ECO:0007669"/>
    <property type="project" value="TreeGrafter"/>
</dbReference>
<dbReference type="InterPro" id="IPR005823">
    <property type="entry name" value="Ribosomal_uL13_bac-type"/>
</dbReference>
<dbReference type="GO" id="GO:0022625">
    <property type="term" value="C:cytosolic large ribosomal subunit"/>
    <property type="evidence" value="ECO:0007669"/>
    <property type="project" value="TreeGrafter"/>
</dbReference>
<accession>A0A955L6R5</accession>
<evidence type="ECO:0000256" key="4">
    <source>
        <dbReference type="ARBA" id="ARBA00035499"/>
    </source>
</evidence>
<dbReference type="PANTHER" id="PTHR11545">
    <property type="entry name" value="RIBOSOMAL PROTEIN L13"/>
    <property type="match status" value="1"/>
</dbReference>
<evidence type="ECO:0000256" key="2">
    <source>
        <dbReference type="ARBA" id="ARBA00022980"/>
    </source>
</evidence>
<sequence>MTKTRSIKKSEINPEWHILDATGVRLGKLATKAASLLIGKHKTNKADNMPSGDKVVIINSKLVDVHKRKLTGKKYYSHSGYIGGLKELDLEEMMK</sequence>
<keyword evidence="2 5" id="KW-0689">Ribosomal protein</keyword>
<organism evidence="5 6">
    <name type="scientific">Candidatus Dojkabacteria bacterium</name>
    <dbReference type="NCBI Taxonomy" id="2099670"/>
    <lineage>
        <taxon>Bacteria</taxon>
        <taxon>Candidatus Dojkabacteria</taxon>
    </lineage>
</organism>
<gene>
    <name evidence="5" type="ORF">KC909_04860</name>
</gene>
<reference evidence="5" key="2">
    <citation type="journal article" date="2021" name="Microbiome">
        <title>Successional dynamics and alternative stable states in a saline activated sludge microbial community over 9 years.</title>
        <authorList>
            <person name="Wang Y."/>
            <person name="Ye J."/>
            <person name="Ju F."/>
            <person name="Liu L."/>
            <person name="Boyd J.A."/>
            <person name="Deng Y."/>
            <person name="Parks D.H."/>
            <person name="Jiang X."/>
            <person name="Yin X."/>
            <person name="Woodcroft B.J."/>
            <person name="Tyson G.W."/>
            <person name="Hugenholtz P."/>
            <person name="Polz M.F."/>
            <person name="Zhang T."/>
        </authorList>
    </citation>
    <scope>NUCLEOTIDE SEQUENCE</scope>
    <source>
        <strain evidence="5">HKST-UBA14</strain>
    </source>
</reference>
<evidence type="ECO:0000313" key="5">
    <source>
        <dbReference type="EMBL" id="MCA9383673.1"/>
    </source>
</evidence>
<evidence type="ECO:0000256" key="1">
    <source>
        <dbReference type="ARBA" id="ARBA00006227"/>
    </source>
</evidence>
<evidence type="ECO:0000313" key="6">
    <source>
        <dbReference type="Proteomes" id="UP000783287"/>
    </source>
</evidence>
<dbReference type="InterPro" id="IPR036899">
    <property type="entry name" value="Ribosomal_uL13_sf"/>
</dbReference>
<dbReference type="GO" id="GO:0006412">
    <property type="term" value="P:translation"/>
    <property type="evidence" value="ECO:0007669"/>
    <property type="project" value="InterPro"/>
</dbReference>
<comment type="similarity">
    <text evidence="1">Belongs to the universal ribosomal protein uL13 family.</text>
</comment>
<name>A0A955L6R5_9BACT</name>
<dbReference type="PIRSF" id="PIRSF002181">
    <property type="entry name" value="Ribosomal_L13"/>
    <property type="match status" value="1"/>
</dbReference>
<feature type="non-terminal residue" evidence="5">
    <location>
        <position position="95"/>
    </location>
</feature>
<dbReference type="InterPro" id="IPR005822">
    <property type="entry name" value="Ribosomal_uL13"/>
</dbReference>
<dbReference type="GO" id="GO:0003735">
    <property type="term" value="F:structural constituent of ribosome"/>
    <property type="evidence" value="ECO:0007669"/>
    <property type="project" value="InterPro"/>
</dbReference>
<proteinExistence type="inferred from homology"/>
<dbReference type="Pfam" id="PF00572">
    <property type="entry name" value="Ribosomal_L13"/>
    <property type="match status" value="1"/>
</dbReference>
<dbReference type="GO" id="GO:0003729">
    <property type="term" value="F:mRNA binding"/>
    <property type="evidence" value="ECO:0007669"/>
    <property type="project" value="TreeGrafter"/>
</dbReference>
<dbReference type="PANTHER" id="PTHR11545:SF2">
    <property type="entry name" value="LARGE RIBOSOMAL SUBUNIT PROTEIN UL13M"/>
    <property type="match status" value="1"/>
</dbReference>
<dbReference type="SUPFAM" id="SSF52161">
    <property type="entry name" value="Ribosomal protein L13"/>
    <property type="match status" value="1"/>
</dbReference>
<dbReference type="EMBL" id="JAGQLK010000109">
    <property type="protein sequence ID" value="MCA9383673.1"/>
    <property type="molecule type" value="Genomic_DNA"/>
</dbReference>
<reference evidence="5" key="1">
    <citation type="submission" date="2020-04" db="EMBL/GenBank/DDBJ databases">
        <authorList>
            <person name="Zhang T."/>
        </authorList>
    </citation>
    <scope>NUCLEOTIDE SEQUENCE</scope>
    <source>
        <strain evidence="5">HKST-UBA14</strain>
    </source>
</reference>
<dbReference type="CDD" id="cd00392">
    <property type="entry name" value="Ribosomal_L13"/>
    <property type="match status" value="1"/>
</dbReference>
<dbReference type="Proteomes" id="UP000783287">
    <property type="component" value="Unassembled WGS sequence"/>
</dbReference>
<protein>
    <recommendedName>
        <fullName evidence="4">50S ribosomal protein L13</fullName>
    </recommendedName>
</protein>
<evidence type="ECO:0000256" key="3">
    <source>
        <dbReference type="ARBA" id="ARBA00023274"/>
    </source>
</evidence>
<dbReference type="Gene3D" id="3.90.1180.10">
    <property type="entry name" value="Ribosomal protein L13"/>
    <property type="match status" value="1"/>
</dbReference>
<dbReference type="AlphaFoldDB" id="A0A955L6R5"/>
<keyword evidence="3" id="KW-0687">Ribonucleoprotein</keyword>
<comment type="caution">
    <text evidence="5">The sequence shown here is derived from an EMBL/GenBank/DDBJ whole genome shotgun (WGS) entry which is preliminary data.</text>
</comment>